<accession>A0AAW2Y496</accession>
<dbReference type="GO" id="GO:0005524">
    <property type="term" value="F:ATP binding"/>
    <property type="evidence" value="ECO:0007669"/>
    <property type="project" value="UniProtKB-KW"/>
</dbReference>
<keyword evidence="6" id="KW-0547">Nucleotide-binding</keyword>
<dbReference type="InterPro" id="IPR044974">
    <property type="entry name" value="Disease_R_plants"/>
</dbReference>
<dbReference type="InterPro" id="IPR036388">
    <property type="entry name" value="WH-like_DNA-bd_sf"/>
</dbReference>
<name>A0AAW2Y496_9LAMI</name>
<dbReference type="Pfam" id="PF00931">
    <property type="entry name" value="NB-ARC"/>
    <property type="match status" value="1"/>
</dbReference>
<comment type="subcellular location">
    <subcellularLocation>
        <location evidence="1">Cytoplasm</location>
    </subcellularLocation>
</comment>
<dbReference type="Gene3D" id="1.10.8.430">
    <property type="entry name" value="Helical domain of apoptotic protease-activating factors"/>
    <property type="match status" value="1"/>
</dbReference>
<evidence type="ECO:0000256" key="7">
    <source>
        <dbReference type="ARBA" id="ARBA00022821"/>
    </source>
</evidence>
<feature type="domain" description="Disease resistance protein winged helix" evidence="10">
    <location>
        <begin position="223"/>
        <end position="294"/>
    </location>
</feature>
<evidence type="ECO:0000259" key="10">
    <source>
        <dbReference type="Pfam" id="PF23559"/>
    </source>
</evidence>
<evidence type="ECO:0000256" key="4">
    <source>
        <dbReference type="ARBA" id="ARBA00022614"/>
    </source>
</evidence>
<evidence type="ECO:0000313" key="11">
    <source>
        <dbReference type="EMBL" id="KAL0460471.1"/>
    </source>
</evidence>
<dbReference type="EMBL" id="JACGWN010000002">
    <property type="protein sequence ID" value="KAL0460471.1"/>
    <property type="molecule type" value="Genomic_DNA"/>
</dbReference>
<evidence type="ECO:0000256" key="1">
    <source>
        <dbReference type="ARBA" id="ARBA00004496"/>
    </source>
</evidence>
<keyword evidence="8" id="KW-0067">ATP-binding</keyword>
<comment type="caution">
    <text evidence="11">The sequence shown here is derived from an EMBL/GenBank/DDBJ whole genome shotgun (WGS) entry which is preliminary data.</text>
</comment>
<dbReference type="InterPro" id="IPR002182">
    <property type="entry name" value="NB-ARC"/>
</dbReference>
<evidence type="ECO:0000256" key="2">
    <source>
        <dbReference type="ARBA" id="ARBA00008894"/>
    </source>
</evidence>
<dbReference type="Pfam" id="PF23559">
    <property type="entry name" value="WHD_DRP"/>
    <property type="match status" value="1"/>
</dbReference>
<dbReference type="AlphaFoldDB" id="A0AAW2Y496"/>
<evidence type="ECO:0000256" key="5">
    <source>
        <dbReference type="ARBA" id="ARBA00022737"/>
    </source>
</evidence>
<dbReference type="FunFam" id="1.10.10.10:FF:000322">
    <property type="entry name" value="Probable disease resistance protein At1g63360"/>
    <property type="match status" value="1"/>
</dbReference>
<keyword evidence="4" id="KW-0433">Leucine-rich repeat</keyword>
<evidence type="ECO:0000256" key="6">
    <source>
        <dbReference type="ARBA" id="ARBA00022741"/>
    </source>
</evidence>
<evidence type="ECO:0000256" key="3">
    <source>
        <dbReference type="ARBA" id="ARBA00022490"/>
    </source>
</evidence>
<dbReference type="PRINTS" id="PR00364">
    <property type="entry name" value="DISEASERSIST"/>
</dbReference>
<dbReference type="InterPro" id="IPR058922">
    <property type="entry name" value="WHD_DRP"/>
</dbReference>
<comment type="similarity">
    <text evidence="2">Belongs to the disease resistance NB-LRR family.</text>
</comment>
<dbReference type="GO" id="GO:0005737">
    <property type="term" value="C:cytoplasm"/>
    <property type="evidence" value="ECO:0007669"/>
    <property type="project" value="UniProtKB-SubCell"/>
</dbReference>
<sequence length="314" mass="35779">MVGFDERLVQIIDKLTRDESDLKILPIVGMGGIGKTTLARNVFHHACIVDHFDIRIWFTISQEYRVQEILLGLLNDGEKKWSTGSTSNELGERLYKKLFGRRLSNLAVSLGSQDPYLMDFLDEKNCWNLLSEKVFAQGGFLNPELKQIGKDIAKGCKGLPLALVVIGGLLAKSDMTREYWESVPKNINSFANSEDDEYCLKVLSLTYNSLPIHLKPCFLYMRVFPEDTKIKVSELITLWVAEGFIKPTRGKTLEEIAGKYLKDLIDMNLIFIHKQKASGDIRSIAIHDLLRDLCLRESDRENFIRVPKSTVELH</sequence>
<dbReference type="GO" id="GO:0098542">
    <property type="term" value="P:defense response to other organism"/>
    <property type="evidence" value="ECO:0007669"/>
    <property type="project" value="TreeGrafter"/>
</dbReference>
<keyword evidence="5" id="KW-0677">Repeat</keyword>
<keyword evidence="3" id="KW-0963">Cytoplasm</keyword>
<dbReference type="Gene3D" id="3.40.50.300">
    <property type="entry name" value="P-loop containing nucleotide triphosphate hydrolases"/>
    <property type="match status" value="1"/>
</dbReference>
<dbReference type="PANTHER" id="PTHR23155:SF1152">
    <property type="entry name" value="AAA+ ATPASE DOMAIN-CONTAINING PROTEIN"/>
    <property type="match status" value="1"/>
</dbReference>
<dbReference type="Gene3D" id="1.10.10.10">
    <property type="entry name" value="Winged helix-like DNA-binding domain superfamily/Winged helix DNA-binding domain"/>
    <property type="match status" value="1"/>
</dbReference>
<evidence type="ECO:0000259" key="9">
    <source>
        <dbReference type="Pfam" id="PF00931"/>
    </source>
</evidence>
<dbReference type="PANTHER" id="PTHR23155">
    <property type="entry name" value="DISEASE RESISTANCE PROTEIN RP"/>
    <property type="match status" value="1"/>
</dbReference>
<reference evidence="11" key="1">
    <citation type="submission" date="2020-06" db="EMBL/GenBank/DDBJ databases">
        <authorList>
            <person name="Li T."/>
            <person name="Hu X."/>
            <person name="Zhang T."/>
            <person name="Song X."/>
            <person name="Zhang H."/>
            <person name="Dai N."/>
            <person name="Sheng W."/>
            <person name="Hou X."/>
            <person name="Wei L."/>
        </authorList>
    </citation>
    <scope>NUCLEOTIDE SEQUENCE</scope>
    <source>
        <strain evidence="11">KEN1</strain>
        <tissue evidence="11">Leaf</tissue>
    </source>
</reference>
<evidence type="ECO:0000256" key="8">
    <source>
        <dbReference type="ARBA" id="ARBA00022840"/>
    </source>
</evidence>
<organism evidence="11">
    <name type="scientific">Sesamum latifolium</name>
    <dbReference type="NCBI Taxonomy" id="2727402"/>
    <lineage>
        <taxon>Eukaryota</taxon>
        <taxon>Viridiplantae</taxon>
        <taxon>Streptophyta</taxon>
        <taxon>Embryophyta</taxon>
        <taxon>Tracheophyta</taxon>
        <taxon>Spermatophyta</taxon>
        <taxon>Magnoliopsida</taxon>
        <taxon>eudicotyledons</taxon>
        <taxon>Gunneridae</taxon>
        <taxon>Pentapetalae</taxon>
        <taxon>asterids</taxon>
        <taxon>lamiids</taxon>
        <taxon>Lamiales</taxon>
        <taxon>Pedaliaceae</taxon>
        <taxon>Sesamum</taxon>
    </lineage>
</organism>
<reference evidence="11" key="2">
    <citation type="journal article" date="2024" name="Plant">
        <title>Genomic evolution and insights into agronomic trait innovations of Sesamum species.</title>
        <authorList>
            <person name="Miao H."/>
            <person name="Wang L."/>
            <person name="Qu L."/>
            <person name="Liu H."/>
            <person name="Sun Y."/>
            <person name="Le M."/>
            <person name="Wang Q."/>
            <person name="Wei S."/>
            <person name="Zheng Y."/>
            <person name="Lin W."/>
            <person name="Duan Y."/>
            <person name="Cao H."/>
            <person name="Xiong S."/>
            <person name="Wang X."/>
            <person name="Wei L."/>
            <person name="Li C."/>
            <person name="Ma Q."/>
            <person name="Ju M."/>
            <person name="Zhao R."/>
            <person name="Li G."/>
            <person name="Mu C."/>
            <person name="Tian Q."/>
            <person name="Mei H."/>
            <person name="Zhang T."/>
            <person name="Gao T."/>
            <person name="Zhang H."/>
        </authorList>
    </citation>
    <scope>NUCLEOTIDE SEQUENCE</scope>
    <source>
        <strain evidence="11">KEN1</strain>
    </source>
</reference>
<protein>
    <submittedName>
        <fullName evidence="11">Disease resistance RPP8-like protein 2</fullName>
    </submittedName>
</protein>
<dbReference type="SUPFAM" id="SSF52540">
    <property type="entry name" value="P-loop containing nucleoside triphosphate hydrolases"/>
    <property type="match status" value="1"/>
</dbReference>
<dbReference type="InterPro" id="IPR042197">
    <property type="entry name" value="Apaf_helical"/>
</dbReference>
<proteinExistence type="inferred from homology"/>
<gene>
    <name evidence="11" type="ORF">Slati_0674300</name>
</gene>
<keyword evidence="7" id="KW-0611">Plant defense</keyword>
<feature type="domain" description="NB-ARC" evidence="9">
    <location>
        <begin position="7"/>
        <end position="102"/>
    </location>
</feature>
<dbReference type="GO" id="GO:0043531">
    <property type="term" value="F:ADP binding"/>
    <property type="evidence" value="ECO:0007669"/>
    <property type="project" value="InterPro"/>
</dbReference>
<dbReference type="InterPro" id="IPR027417">
    <property type="entry name" value="P-loop_NTPase"/>
</dbReference>